<dbReference type="GO" id="GO:0005524">
    <property type="term" value="F:ATP binding"/>
    <property type="evidence" value="ECO:0007669"/>
    <property type="project" value="UniProtKB-UniRule"/>
</dbReference>
<comment type="similarity">
    <text evidence="2 15">Belongs to the aldehyde dehydrogenase family.</text>
</comment>
<dbReference type="InterPro" id="IPR029510">
    <property type="entry name" value="Ald_DH_CS_GLU"/>
</dbReference>
<dbReference type="FunFam" id="3.40.309.10:FF:000005">
    <property type="entry name" value="1-pyrroline-5-carboxylate dehydrogenase 1"/>
    <property type="match status" value="1"/>
</dbReference>
<dbReference type="PROSITE" id="PS50011">
    <property type="entry name" value="PROTEIN_KINASE_DOM"/>
    <property type="match status" value="1"/>
</dbReference>
<dbReference type="AlphaFoldDB" id="A0A915PXF5"/>
<keyword evidence="18" id="KW-1185">Reference proteome</keyword>
<dbReference type="InterPro" id="IPR000719">
    <property type="entry name" value="Prot_kinase_dom"/>
</dbReference>
<dbReference type="PROSITE" id="PS00108">
    <property type="entry name" value="PROTEIN_KINASE_ST"/>
    <property type="match status" value="1"/>
</dbReference>
<dbReference type="PANTHER" id="PTHR42862">
    <property type="entry name" value="DELTA-1-PYRROLINE-5-CARBOXYLATE DEHYDROGENASE 1, ISOFORM A-RELATED"/>
    <property type="match status" value="1"/>
</dbReference>
<dbReference type="InterPro" id="IPR016162">
    <property type="entry name" value="Ald_DH_N"/>
</dbReference>
<organism evidence="18 19">
    <name type="scientific">Setaria digitata</name>
    <dbReference type="NCBI Taxonomy" id="48799"/>
    <lineage>
        <taxon>Eukaryota</taxon>
        <taxon>Metazoa</taxon>
        <taxon>Ecdysozoa</taxon>
        <taxon>Nematoda</taxon>
        <taxon>Chromadorea</taxon>
        <taxon>Rhabditida</taxon>
        <taxon>Spirurina</taxon>
        <taxon>Spiruromorpha</taxon>
        <taxon>Filarioidea</taxon>
        <taxon>Setariidae</taxon>
        <taxon>Setaria</taxon>
    </lineage>
</organism>
<evidence type="ECO:0000256" key="8">
    <source>
        <dbReference type="ARBA" id="ARBA00023027"/>
    </source>
</evidence>
<dbReference type="FunFam" id="1.10.510.10:FF:000658">
    <property type="entry name" value="Protein CBG12184"/>
    <property type="match status" value="1"/>
</dbReference>
<protein>
    <recommendedName>
        <fullName evidence="4">Delta-1-pyrroline-5-carboxylate dehydrogenase, mitochondrial</fullName>
        <ecNumber evidence="3">1.2.1.88</ecNumber>
    </recommendedName>
    <alternativeName>
        <fullName evidence="10">Aldehyde dehydrogenase family 4 member A1</fullName>
    </alternativeName>
    <alternativeName>
        <fullName evidence="11">L-glutamate gamma-semialdehyde dehydrogenase</fullName>
    </alternativeName>
</protein>
<evidence type="ECO:0000256" key="5">
    <source>
        <dbReference type="ARBA" id="ARBA00022741"/>
    </source>
</evidence>
<keyword evidence="6 14" id="KW-0067">ATP-binding</keyword>
<evidence type="ECO:0000313" key="19">
    <source>
        <dbReference type="WBParaSite" id="sdigi.contig414.g8163.t1"/>
    </source>
</evidence>
<dbReference type="Pfam" id="PF00171">
    <property type="entry name" value="Aldedh"/>
    <property type="match status" value="1"/>
</dbReference>
<dbReference type="InterPro" id="IPR050485">
    <property type="entry name" value="Proline_metab_enzyme"/>
</dbReference>
<evidence type="ECO:0000256" key="10">
    <source>
        <dbReference type="ARBA" id="ARBA00029864"/>
    </source>
</evidence>
<dbReference type="SUPFAM" id="SSF56112">
    <property type="entry name" value="Protein kinase-like (PK-like)"/>
    <property type="match status" value="1"/>
</dbReference>
<dbReference type="InterPro" id="IPR016160">
    <property type="entry name" value="Ald_DH_CS_CYS"/>
</dbReference>
<evidence type="ECO:0000256" key="15">
    <source>
        <dbReference type="RuleBase" id="RU003345"/>
    </source>
</evidence>
<dbReference type="NCBIfam" id="TIGR01236">
    <property type="entry name" value="D1pyr5carbox1"/>
    <property type="match status" value="1"/>
</dbReference>
<dbReference type="FunFam" id="3.40.605.10:FF:000006">
    <property type="entry name" value="1-pyrroline-5-carboxylate dehydrogenase"/>
    <property type="match status" value="1"/>
</dbReference>
<keyword evidence="7 15" id="KW-0560">Oxidoreductase</keyword>
<feature type="compositionally biased region" description="Basic residues" evidence="16">
    <location>
        <begin position="23"/>
        <end position="35"/>
    </location>
</feature>
<dbReference type="GO" id="GO:0005759">
    <property type="term" value="C:mitochondrial matrix"/>
    <property type="evidence" value="ECO:0007669"/>
    <property type="project" value="TreeGrafter"/>
</dbReference>
<keyword evidence="5 14" id="KW-0547">Nucleotide-binding</keyword>
<dbReference type="Proteomes" id="UP000887581">
    <property type="component" value="Unplaced"/>
</dbReference>
<evidence type="ECO:0000256" key="13">
    <source>
        <dbReference type="PROSITE-ProRule" id="PRU10007"/>
    </source>
</evidence>
<dbReference type="PROSITE" id="PS00687">
    <property type="entry name" value="ALDEHYDE_DEHYDR_GLU"/>
    <property type="match status" value="1"/>
</dbReference>
<feature type="region of interest" description="Disordered" evidence="16">
    <location>
        <begin position="1"/>
        <end position="162"/>
    </location>
</feature>
<dbReference type="InterPro" id="IPR015590">
    <property type="entry name" value="Aldehyde_DH_dom"/>
</dbReference>
<dbReference type="SUPFAM" id="SSF53720">
    <property type="entry name" value="ALDH-like"/>
    <property type="match status" value="1"/>
</dbReference>
<evidence type="ECO:0000256" key="3">
    <source>
        <dbReference type="ARBA" id="ARBA00012884"/>
    </source>
</evidence>
<dbReference type="InterPro" id="IPR011009">
    <property type="entry name" value="Kinase-like_dom_sf"/>
</dbReference>
<dbReference type="GO" id="GO:0004672">
    <property type="term" value="F:protein kinase activity"/>
    <property type="evidence" value="ECO:0007669"/>
    <property type="project" value="InterPro"/>
</dbReference>
<evidence type="ECO:0000256" key="7">
    <source>
        <dbReference type="ARBA" id="ARBA00023002"/>
    </source>
</evidence>
<sequence>MVNDEEKEKEDGVKEGSMETVRKDRRGKKTKRNDKKLKEEDDEKEEKAKQDGREESIRMDEIKRKLKREQKSEKMKKDRDQIQLVYKKDSKTKKDRRDKRIEKDGKDDGAHKAGRGEKARKIEKEKEDHAEKDEKIDQEVQVAESEKSSEKNKDKKDTLDDDRDNIDGKLIRTLTPEMANELNVRGIIFFEDLGKGTFSTVKRGWCNVLSKVVAIKIIDTRWKDIKYTKKCLPREIELVRKLAHDNIIKVYEVIERKPYVCIIQDYTSRGDLLRKIRRESKVNEKEGKIHFRQLIEAMKYLKSMQVVHRDIKCENILLDSCENVKITDFGFARLLKSGEKSKTFCGSRAYLAPEIIRLDLAQPYDGYLSDMWSAGVVLYVMTTGMMPYDDKNVKKMLERQLQHRIAYRQTTEISAEVKRLIFDILHPIPQKRLTIEQVLRSKWLADVEYRMLIQTKSNAIDRSITDGSNDTESERMLRSNFGLIIASVWNRCCFRQASYFSGSGLTSEKFMKNPQNEPVLIYKKGSPERIALEKAISEIAGAVTNVPLVIGNDKILKNLDKKQVMPSDHQKVIAQFAHATTEQINEAIRIGLSAKQNWERKSLRERADIFLHAADLCAGKYRMKLNAATMLGQGKNIIQAEIDSACELVDFLRFNAKFALDLEKYQPLSLKNVTNTMSLRSLEGFVAAIAPFNFTAIGGNLSTAPALMGNAVLWKPSCTAVLSNYLIYEALEEAGLPAGVISFLPAEGPVFGDAITSSPHLSAINFTGSVPTFKHLWKKVAENLDSYVSFPKLIGECGGKNFHFIHPSADLDTVAPCTIRAAYEYQGQKCSACSRIYVPESLWPALQAKLEAIQKEIKVGDVRDGSIFMTAVIDSKAFKRIKSYIDYAKTGADGAKIIFGGTYDDTKGYFIQPTLLQVNKWDSKLLTEEIFGPVLTAYVYKDREALEIVKKVKDATVFGLTGAVFSEDREFLYQSRDILRDAVGNMYLNDKSTGSVVGQQPFGGARMSGTNDKAGGPHYVLRWISPLCIKETSIPQREWRYPSMD</sequence>
<dbReference type="Gene3D" id="3.40.605.10">
    <property type="entry name" value="Aldehyde Dehydrogenase, Chain A, domain 1"/>
    <property type="match status" value="1"/>
</dbReference>
<evidence type="ECO:0000256" key="2">
    <source>
        <dbReference type="ARBA" id="ARBA00009986"/>
    </source>
</evidence>
<evidence type="ECO:0000259" key="17">
    <source>
        <dbReference type="PROSITE" id="PS50011"/>
    </source>
</evidence>
<feature type="domain" description="Protein kinase" evidence="17">
    <location>
        <begin position="187"/>
        <end position="444"/>
    </location>
</feature>
<feature type="binding site" evidence="14">
    <location>
        <position position="216"/>
    </location>
    <ligand>
        <name>ATP</name>
        <dbReference type="ChEBI" id="CHEBI:30616"/>
    </ligand>
</feature>
<keyword evidence="8" id="KW-0520">NAD</keyword>
<evidence type="ECO:0000256" key="1">
    <source>
        <dbReference type="ARBA" id="ARBA00004786"/>
    </source>
</evidence>
<evidence type="ECO:0000256" key="6">
    <source>
        <dbReference type="ARBA" id="ARBA00022840"/>
    </source>
</evidence>
<dbReference type="Gene3D" id="3.40.309.10">
    <property type="entry name" value="Aldehyde Dehydrogenase, Chain A, domain 2"/>
    <property type="match status" value="1"/>
</dbReference>
<dbReference type="EC" id="1.2.1.88" evidence="3"/>
<name>A0A915PXF5_9BILA</name>
<dbReference type="InterPro" id="IPR008271">
    <property type="entry name" value="Ser/Thr_kinase_AS"/>
</dbReference>
<feature type="compositionally biased region" description="Basic and acidic residues" evidence="16">
    <location>
        <begin position="45"/>
        <end position="89"/>
    </location>
</feature>
<dbReference type="Gene3D" id="1.10.510.10">
    <property type="entry name" value="Transferase(Phosphotransferase) domain 1"/>
    <property type="match status" value="1"/>
</dbReference>
<evidence type="ECO:0000256" key="9">
    <source>
        <dbReference type="ARBA" id="ARBA00023062"/>
    </source>
</evidence>
<comment type="pathway">
    <text evidence="1">Amino-acid degradation; L-proline degradation into L-glutamate; L-glutamate from L-proline: step 2/2.</text>
</comment>
<evidence type="ECO:0000256" key="14">
    <source>
        <dbReference type="PROSITE-ProRule" id="PRU10141"/>
    </source>
</evidence>
<dbReference type="PANTHER" id="PTHR42862:SF1">
    <property type="entry name" value="DELTA-1-PYRROLINE-5-CARBOXYLATE DEHYDROGENASE 2, ISOFORM A-RELATED"/>
    <property type="match status" value="1"/>
</dbReference>
<dbReference type="SMART" id="SM00220">
    <property type="entry name" value="S_TKc"/>
    <property type="match status" value="1"/>
</dbReference>
<dbReference type="InterPro" id="IPR016161">
    <property type="entry name" value="Ald_DH/histidinol_DH"/>
</dbReference>
<evidence type="ECO:0000256" key="11">
    <source>
        <dbReference type="ARBA" id="ARBA00032259"/>
    </source>
</evidence>
<dbReference type="InterPro" id="IPR017441">
    <property type="entry name" value="Protein_kinase_ATP_BS"/>
</dbReference>
<comment type="catalytic activity">
    <reaction evidence="12">
        <text>L-glutamate 5-semialdehyde + NAD(+) + H2O = L-glutamate + NADH + 2 H(+)</text>
        <dbReference type="Rhea" id="RHEA:30235"/>
        <dbReference type="ChEBI" id="CHEBI:15377"/>
        <dbReference type="ChEBI" id="CHEBI:15378"/>
        <dbReference type="ChEBI" id="CHEBI:29985"/>
        <dbReference type="ChEBI" id="CHEBI:57540"/>
        <dbReference type="ChEBI" id="CHEBI:57945"/>
        <dbReference type="ChEBI" id="CHEBI:58066"/>
        <dbReference type="EC" id="1.2.1.88"/>
    </reaction>
</comment>
<keyword evidence="9" id="KW-0642">Proline metabolism</keyword>
<evidence type="ECO:0000313" key="18">
    <source>
        <dbReference type="Proteomes" id="UP000887581"/>
    </source>
</evidence>
<dbReference type="WBParaSite" id="sdigi.contig414.g8163.t1">
    <property type="protein sequence ID" value="sdigi.contig414.g8163.t1"/>
    <property type="gene ID" value="sdigi.contig414.g8163"/>
</dbReference>
<feature type="compositionally biased region" description="Basic and acidic residues" evidence="16">
    <location>
        <begin position="1"/>
        <end position="22"/>
    </location>
</feature>
<dbReference type="InterPro" id="IPR005931">
    <property type="entry name" value="P5CDH/ALDH4A1"/>
</dbReference>
<dbReference type="PROSITE" id="PS00070">
    <property type="entry name" value="ALDEHYDE_DEHYDR_CYS"/>
    <property type="match status" value="1"/>
</dbReference>
<accession>A0A915PXF5</accession>
<dbReference type="PROSITE" id="PS00107">
    <property type="entry name" value="PROTEIN_KINASE_ATP"/>
    <property type="match status" value="1"/>
</dbReference>
<dbReference type="CDD" id="cd07123">
    <property type="entry name" value="ALDH_F4-17_P5CDH"/>
    <property type="match status" value="1"/>
</dbReference>
<dbReference type="GO" id="GO:0010133">
    <property type="term" value="P:L-proline catabolic process to L-glutamate"/>
    <property type="evidence" value="ECO:0007669"/>
    <property type="project" value="InterPro"/>
</dbReference>
<evidence type="ECO:0000256" key="16">
    <source>
        <dbReference type="SAM" id="MobiDB-lite"/>
    </source>
</evidence>
<dbReference type="Pfam" id="PF00069">
    <property type="entry name" value="Pkinase"/>
    <property type="match status" value="1"/>
</dbReference>
<feature type="compositionally biased region" description="Basic and acidic residues" evidence="16">
    <location>
        <begin position="98"/>
        <end position="158"/>
    </location>
</feature>
<dbReference type="GO" id="GO:0003842">
    <property type="term" value="F:L-glutamate gamma-semialdehyde dehydrogenase activity"/>
    <property type="evidence" value="ECO:0007669"/>
    <property type="project" value="UniProtKB-EC"/>
</dbReference>
<proteinExistence type="inferred from homology"/>
<feature type="active site" evidence="13">
    <location>
        <position position="796"/>
    </location>
</feature>
<reference evidence="19" key="1">
    <citation type="submission" date="2022-11" db="UniProtKB">
        <authorList>
            <consortium name="WormBaseParasite"/>
        </authorList>
    </citation>
    <scope>IDENTIFICATION</scope>
</reference>
<evidence type="ECO:0000256" key="4">
    <source>
        <dbReference type="ARBA" id="ARBA00014421"/>
    </source>
</evidence>
<evidence type="ECO:0000256" key="12">
    <source>
        <dbReference type="ARBA" id="ARBA00048142"/>
    </source>
</evidence>
<dbReference type="InterPro" id="IPR016163">
    <property type="entry name" value="Ald_DH_C"/>
</dbReference>